<feature type="transmembrane region" description="Helical" evidence="9">
    <location>
        <begin position="216"/>
        <end position="236"/>
    </location>
</feature>
<dbReference type="InterPro" id="IPR003593">
    <property type="entry name" value="AAA+_ATPase"/>
</dbReference>
<evidence type="ECO:0000256" key="7">
    <source>
        <dbReference type="ARBA" id="ARBA00022989"/>
    </source>
</evidence>
<dbReference type="InterPro" id="IPR017871">
    <property type="entry name" value="ABC_transporter-like_CS"/>
</dbReference>
<protein>
    <submittedName>
        <fullName evidence="12">ABC transporter ATP-binding protein</fullName>
    </submittedName>
</protein>
<dbReference type="GO" id="GO:0034040">
    <property type="term" value="F:ATPase-coupled lipid transmembrane transporter activity"/>
    <property type="evidence" value="ECO:0007669"/>
    <property type="project" value="TreeGrafter"/>
</dbReference>
<dbReference type="Pfam" id="PF00664">
    <property type="entry name" value="ABC_membrane"/>
    <property type="match status" value="1"/>
</dbReference>
<evidence type="ECO:0000259" key="11">
    <source>
        <dbReference type="PROSITE" id="PS50929"/>
    </source>
</evidence>
<evidence type="ECO:0000256" key="4">
    <source>
        <dbReference type="ARBA" id="ARBA00022692"/>
    </source>
</evidence>
<dbReference type="SUPFAM" id="SSF52540">
    <property type="entry name" value="P-loop containing nucleoside triphosphate hydrolases"/>
    <property type="match status" value="1"/>
</dbReference>
<dbReference type="PROSITE" id="PS50929">
    <property type="entry name" value="ABC_TM1F"/>
    <property type="match status" value="1"/>
</dbReference>
<dbReference type="GO" id="GO:0005886">
    <property type="term" value="C:plasma membrane"/>
    <property type="evidence" value="ECO:0007669"/>
    <property type="project" value="UniProtKB-SubCell"/>
</dbReference>
<feature type="domain" description="ABC transporter" evidence="10">
    <location>
        <begin position="395"/>
        <end position="620"/>
    </location>
</feature>
<comment type="caution">
    <text evidence="12">The sequence shown here is derived from an EMBL/GenBank/DDBJ whole genome shotgun (WGS) entry which is preliminary data.</text>
</comment>
<keyword evidence="3" id="KW-1003">Cell membrane</keyword>
<dbReference type="Gene3D" id="3.40.50.300">
    <property type="entry name" value="P-loop containing nucleotide triphosphate hydrolases"/>
    <property type="match status" value="1"/>
</dbReference>
<keyword evidence="6 12" id="KW-0067">ATP-binding</keyword>
<dbReference type="InterPro" id="IPR039421">
    <property type="entry name" value="Type_1_exporter"/>
</dbReference>
<dbReference type="SMART" id="SM00382">
    <property type="entry name" value="AAA"/>
    <property type="match status" value="1"/>
</dbReference>
<evidence type="ECO:0000256" key="5">
    <source>
        <dbReference type="ARBA" id="ARBA00022741"/>
    </source>
</evidence>
<sequence length="624" mass="68353">MDPLRRRGPARALDRRRLRPGHGGDDAHLRAGPGRGTLVARTLPSDRALFLRLLGETRPYALHLVVVFGLGLLATPLAMLGPLPLKIAVDSALGSHPLPRALQFPGLPPTHQTALAIAVGLMVAVTLAKQLQDLATRMVRAYVLERLTLDLRARLFLHAQQMSLTHHDRQGTTDAVFRIQKDVPDAQSIVVESLFPSIAAGFSLVGMLLVTARIDWQLALVATAIVPALFLVNQHYRRRFRGRSRDVRNLETSALGLVQEALGALRVVKAFGQERREQERFVRRSRQGMMARLRLALVEGGFGIWVSLMTVAGTAIVLFVGVRHVQSGTLTLGALLMVMGYIAQLYEPLKTMSRRAAGMQAKLTSAERVFTLLDGARDVVDRPGARPLVRSRGQIAFDHVTFGYSDERLALREVSFEIPAGTRVGIAGPTGSGKTTLVNLLLRLYDPVEGRVLLDGLDVRDYRLEDLRRQFAMVLQDPVLFSTTVGENIAYARPDASPADIVEAARAANAHDFIARLPKGYDTAVGERGMTLSGGERQRVSLARAFLKNAPILVLDEPTSSVDLRSEALIMEALERLMHGRTSLMVAHRLSTLEGCDLRLELDRGHVLTTHPAGHAPRALEGGR</sequence>
<feature type="domain" description="ABC transmembrane type-1" evidence="11">
    <location>
        <begin position="65"/>
        <end position="361"/>
    </location>
</feature>
<evidence type="ECO:0000256" key="3">
    <source>
        <dbReference type="ARBA" id="ARBA00022475"/>
    </source>
</evidence>
<dbReference type="GO" id="GO:0016887">
    <property type="term" value="F:ATP hydrolysis activity"/>
    <property type="evidence" value="ECO:0007669"/>
    <property type="project" value="InterPro"/>
</dbReference>
<evidence type="ECO:0000256" key="1">
    <source>
        <dbReference type="ARBA" id="ARBA00004651"/>
    </source>
</evidence>
<evidence type="ECO:0000256" key="9">
    <source>
        <dbReference type="SAM" id="Phobius"/>
    </source>
</evidence>
<dbReference type="Pfam" id="PF00005">
    <property type="entry name" value="ABC_tran"/>
    <property type="match status" value="1"/>
</dbReference>
<dbReference type="InterPro" id="IPR011527">
    <property type="entry name" value="ABC1_TM_dom"/>
</dbReference>
<evidence type="ECO:0000256" key="2">
    <source>
        <dbReference type="ARBA" id="ARBA00022448"/>
    </source>
</evidence>
<feature type="transmembrane region" description="Helical" evidence="9">
    <location>
        <begin position="110"/>
        <end position="128"/>
    </location>
</feature>
<evidence type="ECO:0000313" key="13">
    <source>
        <dbReference type="Proteomes" id="UP000319771"/>
    </source>
</evidence>
<dbReference type="PROSITE" id="PS50893">
    <property type="entry name" value="ABC_TRANSPORTER_2"/>
    <property type="match status" value="1"/>
</dbReference>
<dbReference type="PANTHER" id="PTHR24221">
    <property type="entry name" value="ATP-BINDING CASSETTE SUB-FAMILY B"/>
    <property type="match status" value="1"/>
</dbReference>
<feature type="transmembrane region" description="Helical" evidence="9">
    <location>
        <begin position="328"/>
        <end position="346"/>
    </location>
</feature>
<dbReference type="SUPFAM" id="SSF90123">
    <property type="entry name" value="ABC transporter transmembrane region"/>
    <property type="match status" value="1"/>
</dbReference>
<dbReference type="EMBL" id="VBPB01000033">
    <property type="protein sequence ID" value="TMQ73904.1"/>
    <property type="molecule type" value="Genomic_DNA"/>
</dbReference>
<dbReference type="GO" id="GO:0140359">
    <property type="term" value="F:ABC-type transporter activity"/>
    <property type="evidence" value="ECO:0007669"/>
    <property type="project" value="InterPro"/>
</dbReference>
<keyword evidence="8 9" id="KW-0472">Membrane</keyword>
<dbReference type="InterPro" id="IPR027417">
    <property type="entry name" value="P-loop_NTPase"/>
</dbReference>
<dbReference type="Gene3D" id="1.20.1560.10">
    <property type="entry name" value="ABC transporter type 1, transmembrane domain"/>
    <property type="match status" value="1"/>
</dbReference>
<dbReference type="PROSITE" id="PS00211">
    <property type="entry name" value="ABC_TRANSPORTER_1"/>
    <property type="match status" value="1"/>
</dbReference>
<feature type="transmembrane region" description="Helical" evidence="9">
    <location>
        <begin position="60"/>
        <end position="80"/>
    </location>
</feature>
<gene>
    <name evidence="12" type="ORF">E6K81_02375</name>
</gene>
<dbReference type="PANTHER" id="PTHR24221:SF654">
    <property type="entry name" value="ATP-BINDING CASSETTE SUB-FAMILY B MEMBER 6"/>
    <property type="match status" value="1"/>
</dbReference>
<keyword evidence="5" id="KW-0547">Nucleotide-binding</keyword>
<dbReference type="InterPro" id="IPR003439">
    <property type="entry name" value="ABC_transporter-like_ATP-bd"/>
</dbReference>
<keyword evidence="2" id="KW-0813">Transport</keyword>
<evidence type="ECO:0000256" key="6">
    <source>
        <dbReference type="ARBA" id="ARBA00022840"/>
    </source>
</evidence>
<organism evidence="12 13">
    <name type="scientific">Eiseniibacteriota bacterium</name>
    <dbReference type="NCBI Taxonomy" id="2212470"/>
    <lineage>
        <taxon>Bacteria</taxon>
        <taxon>Candidatus Eiseniibacteriota</taxon>
    </lineage>
</organism>
<dbReference type="GO" id="GO:0005524">
    <property type="term" value="F:ATP binding"/>
    <property type="evidence" value="ECO:0007669"/>
    <property type="project" value="UniProtKB-KW"/>
</dbReference>
<dbReference type="FunFam" id="3.40.50.300:FF:000221">
    <property type="entry name" value="Multidrug ABC transporter ATP-binding protein"/>
    <property type="match status" value="1"/>
</dbReference>
<dbReference type="AlphaFoldDB" id="A0A538UDD1"/>
<evidence type="ECO:0000313" key="12">
    <source>
        <dbReference type="EMBL" id="TMQ73904.1"/>
    </source>
</evidence>
<name>A0A538UDD1_UNCEI</name>
<feature type="transmembrane region" description="Helical" evidence="9">
    <location>
        <begin position="189"/>
        <end position="210"/>
    </location>
</feature>
<keyword evidence="7 9" id="KW-1133">Transmembrane helix</keyword>
<accession>A0A538UDD1</accession>
<comment type="subcellular location">
    <subcellularLocation>
        <location evidence="1">Cell membrane</location>
        <topology evidence="1">Multi-pass membrane protein</topology>
    </subcellularLocation>
</comment>
<dbReference type="InterPro" id="IPR036640">
    <property type="entry name" value="ABC1_TM_sf"/>
</dbReference>
<feature type="transmembrane region" description="Helical" evidence="9">
    <location>
        <begin position="293"/>
        <end position="322"/>
    </location>
</feature>
<keyword evidence="4 9" id="KW-0812">Transmembrane</keyword>
<reference evidence="12 13" key="1">
    <citation type="journal article" date="2019" name="Nat. Microbiol.">
        <title>Mediterranean grassland soil C-N compound turnover is dependent on rainfall and depth, and is mediated by genomically divergent microorganisms.</title>
        <authorList>
            <person name="Diamond S."/>
            <person name="Andeer P.F."/>
            <person name="Li Z."/>
            <person name="Crits-Christoph A."/>
            <person name="Burstein D."/>
            <person name="Anantharaman K."/>
            <person name="Lane K.R."/>
            <person name="Thomas B.C."/>
            <person name="Pan C."/>
            <person name="Northen T.R."/>
            <person name="Banfield J.F."/>
        </authorList>
    </citation>
    <scope>NUCLEOTIDE SEQUENCE [LARGE SCALE GENOMIC DNA]</scope>
    <source>
        <strain evidence="12">WS_11</strain>
    </source>
</reference>
<proteinExistence type="predicted"/>
<evidence type="ECO:0000259" key="10">
    <source>
        <dbReference type="PROSITE" id="PS50893"/>
    </source>
</evidence>
<evidence type="ECO:0000256" key="8">
    <source>
        <dbReference type="ARBA" id="ARBA00023136"/>
    </source>
</evidence>
<dbReference type="Proteomes" id="UP000319771">
    <property type="component" value="Unassembled WGS sequence"/>
</dbReference>